<accession>M4EIM2</accession>
<dbReference type="SMR" id="M4EIM2"/>
<reference evidence="1 2" key="1">
    <citation type="journal article" date="2011" name="Nat. Genet.">
        <title>The genome of the mesopolyploid crop species Brassica rapa.</title>
        <authorList>
            <consortium name="Brassica rapa Genome Sequencing Project Consortium"/>
            <person name="Wang X."/>
            <person name="Wang H."/>
            <person name="Wang J."/>
            <person name="Sun R."/>
            <person name="Wu J."/>
            <person name="Liu S."/>
            <person name="Bai Y."/>
            <person name="Mun J.H."/>
            <person name="Bancroft I."/>
            <person name="Cheng F."/>
            <person name="Huang S."/>
            <person name="Li X."/>
            <person name="Hua W."/>
            <person name="Wang J."/>
            <person name="Wang X."/>
            <person name="Freeling M."/>
            <person name="Pires J.C."/>
            <person name="Paterson A.H."/>
            <person name="Chalhoub B."/>
            <person name="Wang B."/>
            <person name="Hayward A."/>
            <person name="Sharpe A.G."/>
            <person name="Park B.S."/>
            <person name="Weisshaar B."/>
            <person name="Liu B."/>
            <person name="Li B."/>
            <person name="Liu B."/>
            <person name="Tong C."/>
            <person name="Song C."/>
            <person name="Duran C."/>
            <person name="Peng C."/>
            <person name="Geng C."/>
            <person name="Koh C."/>
            <person name="Lin C."/>
            <person name="Edwards D."/>
            <person name="Mu D."/>
            <person name="Shen D."/>
            <person name="Soumpourou E."/>
            <person name="Li F."/>
            <person name="Fraser F."/>
            <person name="Conant G."/>
            <person name="Lassalle G."/>
            <person name="King G.J."/>
            <person name="Bonnema G."/>
            <person name="Tang H."/>
            <person name="Wang H."/>
            <person name="Belcram H."/>
            <person name="Zhou H."/>
            <person name="Hirakawa H."/>
            <person name="Abe H."/>
            <person name="Guo H."/>
            <person name="Wang H."/>
            <person name="Jin H."/>
            <person name="Parkin I.A."/>
            <person name="Batley J."/>
            <person name="Kim J.S."/>
            <person name="Just J."/>
            <person name="Li J."/>
            <person name="Xu J."/>
            <person name="Deng J."/>
            <person name="Kim J.A."/>
            <person name="Li J."/>
            <person name="Yu J."/>
            <person name="Meng J."/>
            <person name="Wang J."/>
            <person name="Min J."/>
            <person name="Poulain J."/>
            <person name="Wang J."/>
            <person name="Hatakeyama K."/>
            <person name="Wu K."/>
            <person name="Wang L."/>
            <person name="Fang L."/>
            <person name="Trick M."/>
            <person name="Links M.G."/>
            <person name="Zhao M."/>
            <person name="Jin M."/>
            <person name="Ramchiary N."/>
            <person name="Drou N."/>
            <person name="Berkman P.J."/>
            <person name="Cai Q."/>
            <person name="Huang Q."/>
            <person name="Li R."/>
            <person name="Tabata S."/>
            <person name="Cheng S."/>
            <person name="Zhang S."/>
            <person name="Zhang S."/>
            <person name="Huang S."/>
            <person name="Sato S."/>
            <person name="Sun S."/>
            <person name="Kwon S.J."/>
            <person name="Choi S.R."/>
            <person name="Lee T.H."/>
            <person name="Fan W."/>
            <person name="Zhao X."/>
            <person name="Tan X."/>
            <person name="Xu X."/>
            <person name="Wang Y."/>
            <person name="Qiu Y."/>
            <person name="Yin Y."/>
            <person name="Li Y."/>
            <person name="Du Y."/>
            <person name="Liao Y."/>
            <person name="Lim Y."/>
            <person name="Narusaka Y."/>
            <person name="Wang Y."/>
            <person name="Wang Z."/>
            <person name="Li Z."/>
            <person name="Wang Z."/>
            <person name="Xiong Z."/>
            <person name="Zhang Z."/>
        </authorList>
    </citation>
    <scope>NUCLEOTIDE SEQUENCE [LARGE SCALE GENOMIC DNA]</scope>
    <source>
        <strain evidence="1 2">cv. Chiifu-401-42</strain>
    </source>
</reference>
<sequence length="131" mass="15320">MRIRRTPAPVTQMENSTILRSDAAWRVDSMTAGLGWIITRQELAEKVGHSTSVVRKRFDDMTRKKHVSKWTNEEDDTLRKMMVEERKDHSILNTMAHKMKKRQDRVWRAMGLVEVGRRKSKAVSRRTGEQG</sequence>
<dbReference type="Proteomes" id="UP000011750">
    <property type="component" value="Chromosome A02"/>
</dbReference>
<dbReference type="AlphaFoldDB" id="M4EIM2"/>
<dbReference type="Gramene" id="Bra028637.1">
    <property type="protein sequence ID" value="Bra028637.1-P"/>
    <property type="gene ID" value="Bra028637"/>
</dbReference>
<keyword evidence="2" id="KW-1185">Reference proteome</keyword>
<name>M4EIM2_BRACM</name>
<dbReference type="HOGENOM" id="CLU_1930496_0_0_1"/>
<reference evidence="1 2" key="2">
    <citation type="journal article" date="2018" name="Hortic Res">
        <title>Improved Brassica rapa reference genome by single-molecule sequencing and chromosome conformation capture technologies.</title>
        <authorList>
            <person name="Zhang L."/>
            <person name="Cai X."/>
            <person name="Wu J."/>
            <person name="Liu M."/>
            <person name="Grob S."/>
            <person name="Cheng F."/>
            <person name="Liang J."/>
            <person name="Cai C."/>
            <person name="Liu Z."/>
            <person name="Liu B."/>
            <person name="Wang F."/>
            <person name="Li S."/>
            <person name="Liu F."/>
            <person name="Li X."/>
            <person name="Cheng L."/>
            <person name="Yang W."/>
            <person name="Li M.H."/>
            <person name="Grossniklaus U."/>
            <person name="Zheng H."/>
            <person name="Wang X."/>
        </authorList>
    </citation>
    <scope>NUCLEOTIDE SEQUENCE [LARGE SCALE GENOMIC DNA]</scope>
    <source>
        <strain evidence="1 2">cv. Chiifu-401-42</strain>
    </source>
</reference>
<reference evidence="1" key="3">
    <citation type="submission" date="2023-03" db="UniProtKB">
        <authorList>
            <consortium name="EnsemblPlants"/>
        </authorList>
    </citation>
    <scope>IDENTIFICATION</scope>
    <source>
        <strain evidence="1">cv. Chiifu-401-42</strain>
    </source>
</reference>
<evidence type="ECO:0000313" key="1">
    <source>
        <dbReference type="EnsemblPlants" id="Bra028637.1-P"/>
    </source>
</evidence>
<protein>
    <submittedName>
        <fullName evidence="1">Uncharacterized protein</fullName>
    </submittedName>
</protein>
<organism evidence="1 2">
    <name type="scientific">Brassica campestris</name>
    <name type="common">Field mustard</name>
    <dbReference type="NCBI Taxonomy" id="3711"/>
    <lineage>
        <taxon>Eukaryota</taxon>
        <taxon>Viridiplantae</taxon>
        <taxon>Streptophyta</taxon>
        <taxon>Embryophyta</taxon>
        <taxon>Tracheophyta</taxon>
        <taxon>Spermatophyta</taxon>
        <taxon>Magnoliopsida</taxon>
        <taxon>eudicotyledons</taxon>
        <taxon>Gunneridae</taxon>
        <taxon>Pentapetalae</taxon>
        <taxon>rosids</taxon>
        <taxon>malvids</taxon>
        <taxon>Brassicales</taxon>
        <taxon>Brassicaceae</taxon>
        <taxon>Brassiceae</taxon>
        <taxon>Brassica</taxon>
    </lineage>
</organism>
<evidence type="ECO:0000313" key="2">
    <source>
        <dbReference type="Proteomes" id="UP000011750"/>
    </source>
</evidence>
<dbReference type="InParanoid" id="M4EIM2"/>
<proteinExistence type="predicted"/>
<dbReference type="EnsemblPlants" id="Bra028637.1">
    <property type="protein sequence ID" value="Bra028637.1-P"/>
    <property type="gene ID" value="Bra028637"/>
</dbReference>